<evidence type="ECO:0000313" key="15">
    <source>
        <dbReference type="EMBL" id="KAL2815766.1"/>
    </source>
</evidence>
<dbReference type="PROSITE" id="PS51193">
    <property type="entry name" value="HELICASE_ATP_BIND_2"/>
    <property type="match status" value="1"/>
</dbReference>
<keyword evidence="8" id="KW-0347">Helicase</keyword>
<proteinExistence type="predicted"/>
<dbReference type="SMART" id="SM00438">
    <property type="entry name" value="ZnF_NFX"/>
    <property type="match status" value="5"/>
</dbReference>
<dbReference type="Proteomes" id="UP001610335">
    <property type="component" value="Unassembled WGS sequence"/>
</dbReference>
<keyword evidence="2" id="KW-0963">Cytoplasm</keyword>
<dbReference type="InterPro" id="IPR046439">
    <property type="entry name" value="ZF_RZ_dom"/>
</dbReference>
<evidence type="ECO:0000256" key="1">
    <source>
        <dbReference type="ARBA" id="ARBA00004496"/>
    </source>
</evidence>
<feature type="region of interest" description="Disordered" evidence="12">
    <location>
        <begin position="439"/>
        <end position="460"/>
    </location>
</feature>
<dbReference type="Gene3D" id="3.40.50.300">
    <property type="entry name" value="P-loop containing nucleotide triphosphate hydrolases"/>
    <property type="match status" value="2"/>
</dbReference>
<dbReference type="InterPro" id="IPR045055">
    <property type="entry name" value="DNA2/NAM7-like"/>
</dbReference>
<feature type="domain" description="RZ-type" evidence="14">
    <location>
        <begin position="1783"/>
        <end position="1857"/>
    </location>
</feature>
<comment type="caution">
    <text evidence="15">The sequence shown here is derived from an EMBL/GenBank/DDBJ whole genome shotgun (WGS) entry which is preliminary data.</text>
</comment>
<dbReference type="Pfam" id="PF13087">
    <property type="entry name" value="AAA_12"/>
    <property type="match status" value="1"/>
</dbReference>
<dbReference type="SUPFAM" id="SSF52540">
    <property type="entry name" value="P-loop containing nucleoside triphosphate hydrolases"/>
    <property type="match status" value="1"/>
</dbReference>
<keyword evidence="7" id="KW-0378">Hydrolase</keyword>
<dbReference type="InterPro" id="IPR014013">
    <property type="entry name" value="Helic_SF1/SF2_ATP-bd_DinG/Rad3"/>
</dbReference>
<dbReference type="PANTHER" id="PTHR10887">
    <property type="entry name" value="DNA2/NAM7 HELICASE FAMILY"/>
    <property type="match status" value="1"/>
</dbReference>
<evidence type="ECO:0000259" key="13">
    <source>
        <dbReference type="PROSITE" id="PS51193"/>
    </source>
</evidence>
<evidence type="ECO:0000256" key="8">
    <source>
        <dbReference type="ARBA" id="ARBA00022806"/>
    </source>
</evidence>
<dbReference type="InterPro" id="IPR027417">
    <property type="entry name" value="P-loop_NTPase"/>
</dbReference>
<dbReference type="InterPro" id="IPR047187">
    <property type="entry name" value="SF1_C_Upf1"/>
</dbReference>
<evidence type="ECO:0000256" key="3">
    <source>
        <dbReference type="ARBA" id="ARBA00022723"/>
    </source>
</evidence>
<dbReference type="PANTHER" id="PTHR10887:SF445">
    <property type="entry name" value="NFX1-TYPE ZINC FINGER-CONTAINING PROTEIN 1"/>
    <property type="match status" value="1"/>
</dbReference>
<evidence type="ECO:0000256" key="9">
    <source>
        <dbReference type="ARBA" id="ARBA00022833"/>
    </source>
</evidence>
<evidence type="ECO:0000256" key="6">
    <source>
        <dbReference type="ARBA" id="ARBA00022771"/>
    </source>
</evidence>
<feature type="domain" description="Helicase ATP-binding" evidence="13">
    <location>
        <begin position="566"/>
        <end position="879"/>
    </location>
</feature>
<keyword evidence="9" id="KW-0862">Zinc</keyword>
<dbReference type="InterPro" id="IPR041679">
    <property type="entry name" value="DNA2/NAM7-like_C"/>
</dbReference>
<dbReference type="Pfam" id="PF20173">
    <property type="entry name" value="ZnF_RZ-type"/>
    <property type="match status" value="1"/>
</dbReference>
<evidence type="ECO:0000259" key="14">
    <source>
        <dbReference type="PROSITE" id="PS51981"/>
    </source>
</evidence>
<gene>
    <name evidence="15" type="ORF">BDW59DRAFT_177528</name>
</gene>
<evidence type="ECO:0008006" key="17">
    <source>
        <dbReference type="Google" id="ProtNLM"/>
    </source>
</evidence>
<dbReference type="CDD" id="cd17936">
    <property type="entry name" value="EEXXEc_NFX1"/>
    <property type="match status" value="1"/>
</dbReference>
<keyword evidence="11" id="KW-0391">Immunity</keyword>
<keyword evidence="5" id="KW-0547">Nucleotide-binding</keyword>
<dbReference type="CDD" id="cd06008">
    <property type="entry name" value="NF-X1-zinc-finger"/>
    <property type="match status" value="1"/>
</dbReference>
<keyword evidence="3" id="KW-0479">Metal-binding</keyword>
<dbReference type="PROSITE" id="PS51981">
    <property type="entry name" value="ZF_RZ"/>
    <property type="match status" value="1"/>
</dbReference>
<dbReference type="Pfam" id="PF13086">
    <property type="entry name" value="AAA_11"/>
    <property type="match status" value="1"/>
</dbReference>
<dbReference type="CDD" id="cd18808">
    <property type="entry name" value="SF1_C_Upf1"/>
    <property type="match status" value="1"/>
</dbReference>
<evidence type="ECO:0000256" key="5">
    <source>
        <dbReference type="ARBA" id="ARBA00022741"/>
    </source>
</evidence>
<protein>
    <recommendedName>
        <fullName evidence="17">P-loop containing nucleoside triphosphate hydrolase protein</fullName>
    </recommendedName>
</protein>
<comment type="subcellular location">
    <subcellularLocation>
        <location evidence="1">Cytoplasm</location>
    </subcellularLocation>
</comment>
<dbReference type="InterPro" id="IPR000967">
    <property type="entry name" value="Znf_NFX1"/>
</dbReference>
<evidence type="ECO:0000256" key="7">
    <source>
        <dbReference type="ARBA" id="ARBA00022801"/>
    </source>
</evidence>
<keyword evidence="6" id="KW-0863">Zinc-finger</keyword>
<evidence type="ECO:0000256" key="2">
    <source>
        <dbReference type="ARBA" id="ARBA00022490"/>
    </source>
</evidence>
<keyword evidence="16" id="KW-1185">Reference proteome</keyword>
<evidence type="ECO:0000256" key="4">
    <source>
        <dbReference type="ARBA" id="ARBA00022737"/>
    </source>
</evidence>
<organism evidence="15 16">
    <name type="scientific">Aspergillus cavernicola</name>
    <dbReference type="NCBI Taxonomy" id="176166"/>
    <lineage>
        <taxon>Eukaryota</taxon>
        <taxon>Fungi</taxon>
        <taxon>Dikarya</taxon>
        <taxon>Ascomycota</taxon>
        <taxon>Pezizomycotina</taxon>
        <taxon>Eurotiomycetes</taxon>
        <taxon>Eurotiomycetidae</taxon>
        <taxon>Eurotiales</taxon>
        <taxon>Aspergillaceae</taxon>
        <taxon>Aspergillus</taxon>
        <taxon>Aspergillus subgen. Nidulantes</taxon>
    </lineage>
</organism>
<evidence type="ECO:0000313" key="16">
    <source>
        <dbReference type="Proteomes" id="UP001610335"/>
    </source>
</evidence>
<keyword evidence="10" id="KW-0067">ATP-binding</keyword>
<dbReference type="InterPro" id="IPR041677">
    <property type="entry name" value="DNA2/NAM7_AAA_11"/>
</dbReference>
<evidence type="ECO:0000256" key="10">
    <source>
        <dbReference type="ARBA" id="ARBA00022840"/>
    </source>
</evidence>
<evidence type="ECO:0000256" key="12">
    <source>
        <dbReference type="SAM" id="MobiDB-lite"/>
    </source>
</evidence>
<reference evidence="15 16" key="1">
    <citation type="submission" date="2024-07" db="EMBL/GenBank/DDBJ databases">
        <title>Section-level genome sequencing and comparative genomics of Aspergillus sections Usti and Cavernicolus.</title>
        <authorList>
            <consortium name="Lawrence Berkeley National Laboratory"/>
            <person name="Nybo J.L."/>
            <person name="Vesth T.C."/>
            <person name="Theobald S."/>
            <person name="Frisvad J.C."/>
            <person name="Larsen T.O."/>
            <person name="Kjaerboelling I."/>
            <person name="Rothschild-Mancinelli K."/>
            <person name="Lyhne E.K."/>
            <person name="Kogle M.E."/>
            <person name="Barry K."/>
            <person name="Clum A."/>
            <person name="Na H."/>
            <person name="Ledsgaard L."/>
            <person name="Lin J."/>
            <person name="Lipzen A."/>
            <person name="Kuo A."/>
            <person name="Riley R."/>
            <person name="Mondo S."/>
            <person name="LaButti K."/>
            <person name="Haridas S."/>
            <person name="Pangalinan J."/>
            <person name="Salamov A.A."/>
            <person name="Simmons B.A."/>
            <person name="Magnuson J.K."/>
            <person name="Chen J."/>
            <person name="Drula E."/>
            <person name="Henrissat B."/>
            <person name="Wiebenga A."/>
            <person name="Lubbers R.J."/>
            <person name="Gomes A.C."/>
            <person name="Makela M.R."/>
            <person name="Stajich J."/>
            <person name="Grigoriev I.V."/>
            <person name="Mortensen U.H."/>
            <person name="De vries R.P."/>
            <person name="Baker S.E."/>
            <person name="Andersen M.R."/>
        </authorList>
    </citation>
    <scope>NUCLEOTIDE SEQUENCE [LARGE SCALE GENOMIC DNA]</scope>
    <source>
        <strain evidence="15 16">CBS 600.67</strain>
    </source>
</reference>
<accession>A0ABR4HJU7</accession>
<sequence>MTYSRACQQFTKSRTCRHKDCRLLYLRSCSTPTQPQSSKKDNNVGAWKRTARTGCTFYIASEILDAFFAGARSLVERNAESMQDVIRYMSEEHGLRYIQQLVERELQLLPSPTRRDVFQSQMAPFLETISHPKVLSSLVAEHSLGIIYNFIYGIGGTRASNLFASICSVLESIPEQDDTRAKWLEVSLAVFSRIMFVNSTAFIHEGLGVQTSRFQDILSAMDKGEMARKLHISRRYLTQLVYRVEMGAQLPTASQSEEAKQNQIITFVPLQEPPGGRHDNDHMDFSLIKILPTHDEILSSRAEYIPERNPIRWHVDGLDGLLDRNFRLLREDSVGELRDVIHHLHKELLGDTPRAEPSRKSQLRTNTYQGARIVKYHLHWSSGFLFRVEFPQPQHLRRMSPLERESWWILSKRLQPGALVCLTINGTRAVFCTVVEAPDERPRNNGRRGGRHQESASDTDLWKSAESAFTTLTPVDSVDNTLRSILEYFDRPSQSFSMVEFPGVLLASFEPTLRALQRMKKASHLPFENLLVPSTMDEKGSPVVPPPLYALSGGFEFNLRCLMNDDSDLFFKPDEPFDIQNLYMNSILDKAQAKALVNSLQHSIGLIQGPPGTGKSFTGIALIKVLLANKLANGGRIGPIVCVAYTNHALDQLLEALLDKEITPNIVRIGSQSKSEQLQGCNLRNVTKHATRTREEKTIQHNLRSELSTCEDKFSTISFRQIPAKTIPPHLRHHYPNHFRQLFCEDGNDSNPAKLRNPGTIIKAWLTSGRASDVGLLFEDLTSVNVHEMSRPEKLRVYQQWMDELAEATRLEAVQLASAHAEAKRDWDRIRSEVDLRCLAEADVIGVTTSGLAKNLEMLQKLQAKVVLCEEAGEVLEAHLLTALLPSVEHAILIGDHLQLRPQVQNYELSRENPNGGDRYSLDVSLFERLVGPTSALGSGLPYITLETQHHTLYPGLKDSDDVSGYPKVSGVKKRLFWLDHRFYEEDTGGDPVTTSRWNNHEIEMTVALVNHLVSQGEYKSGDIAVLTPYLGQLYRLRQRLSQQFAVCVSERDQEQLENADIAVENRPMPAVKSNLLDTLRVASIDNFQGEEAKIVVISLVRSNSQNRCGFLRTSNRINVLLSRAQHGMYIIGNSDTSVHVPMWAQVIQILQEDNNISQSIDLECPRHPDAPISVSDPSHFLQFSPEGGCTLRCIKRLACGHGCEHRCHSDMLHEAALCRQPCPKLRKSCTHPCPDICGMPCPFNCSVIVTRGGRTLKCGHVKESLPCWQDQDHTKFLCPELIRKVVRRCKHEVSAPCHLNVSTTSYKCDTTCGAQLPCGHICKRKCYECKKIDGTDHGNCLQKCARNYSTCTHICESNCHRDTPCLPCQAVCEKCCDPCTPCAEEKCLSVCPHSKCTMPCAAPCNHIPCSRRCDKKLQCGHQCPSVCGEQCPSVKFCQICARKNIKNHPVDFILGQMYRDINLSNDPCIFPKCGHFLTMENMDAQMDLGKYYDLDNEGKPTAIKELAASFRTEDVKKCALCRGHLRDISRYGRLLILYLNREYMPLAQDMARNIQRLQDFEYKQKIPLPAVVRIQGHRSNQIEAMKGALGTVSNARWGDLLNLRERIDVYRRRVSVDEQPFIRVLNMIEAARRRQNLPISKSDCGSSGALQSKGILLATALSIRLDLALTMDFLRMKTRSRVELTIDLQESREECECFIKQARESKRPPLEAEGYLYLAQYHALQRCNCQIIDESKEHLEKGRAALETARAIVDNYPNQTRGLASEIDGAENMLLSTFYLAVTKAERLAVVQAMASEFVGTGHWYYCENGHPFTIGECGGAMQESFCPECGASVGGRQHQVVEGVTRADDLERSGLGFSRGHICGGDR</sequence>
<name>A0ABR4HJU7_9EURO</name>
<dbReference type="EMBL" id="JBFXLS010000109">
    <property type="protein sequence ID" value="KAL2815766.1"/>
    <property type="molecule type" value="Genomic_DNA"/>
</dbReference>
<feature type="compositionally biased region" description="Basic and acidic residues" evidence="12">
    <location>
        <begin position="451"/>
        <end position="460"/>
    </location>
</feature>
<keyword evidence="4" id="KW-0677">Repeat</keyword>
<evidence type="ECO:0000256" key="11">
    <source>
        <dbReference type="ARBA" id="ARBA00022859"/>
    </source>
</evidence>